<dbReference type="Pfam" id="PF07690">
    <property type="entry name" value="MFS_1"/>
    <property type="match status" value="1"/>
</dbReference>
<feature type="transmembrane region" description="Helical" evidence="7">
    <location>
        <begin position="174"/>
        <end position="193"/>
    </location>
</feature>
<comment type="subcellular location">
    <subcellularLocation>
        <location evidence="1">Cell membrane</location>
        <topology evidence="1">Multi-pass membrane protein</topology>
    </subcellularLocation>
</comment>
<dbReference type="Gene3D" id="1.20.1250.20">
    <property type="entry name" value="MFS general substrate transporter like domains"/>
    <property type="match status" value="1"/>
</dbReference>
<evidence type="ECO:0000259" key="8">
    <source>
        <dbReference type="PROSITE" id="PS50850"/>
    </source>
</evidence>
<evidence type="ECO:0000256" key="7">
    <source>
        <dbReference type="SAM" id="Phobius"/>
    </source>
</evidence>
<comment type="caution">
    <text evidence="9">The sequence shown here is derived from an EMBL/GenBank/DDBJ whole genome shotgun (WGS) entry which is preliminary data.</text>
</comment>
<dbReference type="PANTHER" id="PTHR23513">
    <property type="entry name" value="INTEGRAL MEMBRANE EFFLUX PROTEIN-RELATED"/>
    <property type="match status" value="1"/>
</dbReference>
<keyword evidence="5 7" id="KW-0472">Membrane</keyword>
<accession>A0ABW2TG27</accession>
<keyword evidence="2" id="KW-1003">Cell membrane</keyword>
<dbReference type="RefSeq" id="WP_343962981.1">
    <property type="nucleotide sequence ID" value="NZ_BAAAGK010000013.1"/>
</dbReference>
<evidence type="ECO:0000313" key="10">
    <source>
        <dbReference type="Proteomes" id="UP001596514"/>
    </source>
</evidence>
<protein>
    <submittedName>
        <fullName evidence="9">MFS transporter</fullName>
    </submittedName>
</protein>
<dbReference type="SUPFAM" id="SSF103473">
    <property type="entry name" value="MFS general substrate transporter"/>
    <property type="match status" value="1"/>
</dbReference>
<feature type="transmembrane region" description="Helical" evidence="7">
    <location>
        <begin position="142"/>
        <end position="168"/>
    </location>
</feature>
<organism evidence="9 10">
    <name type="scientific">Streptosporangium amethystogenes subsp. fukuiense</name>
    <dbReference type="NCBI Taxonomy" id="698418"/>
    <lineage>
        <taxon>Bacteria</taxon>
        <taxon>Bacillati</taxon>
        <taxon>Actinomycetota</taxon>
        <taxon>Actinomycetes</taxon>
        <taxon>Streptosporangiales</taxon>
        <taxon>Streptosporangiaceae</taxon>
        <taxon>Streptosporangium</taxon>
    </lineage>
</organism>
<feature type="domain" description="Major facilitator superfamily (MFS) profile" evidence="8">
    <location>
        <begin position="238"/>
        <end position="424"/>
    </location>
</feature>
<dbReference type="Proteomes" id="UP001596514">
    <property type="component" value="Unassembled WGS sequence"/>
</dbReference>
<gene>
    <name evidence="9" type="ORF">ACFQVD_40940</name>
</gene>
<feature type="transmembrane region" description="Helical" evidence="7">
    <location>
        <begin position="21"/>
        <end position="44"/>
    </location>
</feature>
<evidence type="ECO:0000256" key="6">
    <source>
        <dbReference type="SAM" id="MobiDB-lite"/>
    </source>
</evidence>
<evidence type="ECO:0000256" key="5">
    <source>
        <dbReference type="ARBA" id="ARBA00023136"/>
    </source>
</evidence>
<dbReference type="CDD" id="cd06173">
    <property type="entry name" value="MFS_MefA_like"/>
    <property type="match status" value="1"/>
</dbReference>
<keyword evidence="3 7" id="KW-0812">Transmembrane</keyword>
<evidence type="ECO:0000256" key="3">
    <source>
        <dbReference type="ARBA" id="ARBA00022692"/>
    </source>
</evidence>
<feature type="transmembrane region" description="Helical" evidence="7">
    <location>
        <begin position="280"/>
        <end position="299"/>
    </location>
</feature>
<dbReference type="InterPro" id="IPR036259">
    <property type="entry name" value="MFS_trans_sf"/>
</dbReference>
<dbReference type="PANTHER" id="PTHR23513:SF11">
    <property type="entry name" value="STAPHYLOFERRIN A TRANSPORTER"/>
    <property type="match status" value="1"/>
</dbReference>
<feature type="transmembrane region" description="Helical" evidence="7">
    <location>
        <begin position="107"/>
        <end position="130"/>
    </location>
</feature>
<feature type="transmembrane region" description="Helical" evidence="7">
    <location>
        <begin position="56"/>
        <end position="76"/>
    </location>
</feature>
<evidence type="ECO:0000256" key="1">
    <source>
        <dbReference type="ARBA" id="ARBA00004651"/>
    </source>
</evidence>
<evidence type="ECO:0000256" key="2">
    <source>
        <dbReference type="ARBA" id="ARBA00022475"/>
    </source>
</evidence>
<proteinExistence type="predicted"/>
<name>A0ABW2TG27_9ACTN</name>
<keyword evidence="4 7" id="KW-1133">Transmembrane helix</keyword>
<dbReference type="InterPro" id="IPR020846">
    <property type="entry name" value="MFS_dom"/>
</dbReference>
<sequence>MTTQERGATYTEVFASGEFRVLFGSFTLLVAGDQVKMLALSALVYARTGSPGLSAAAYMLGFLPYAVGATFLLSLADRIRPRALMIAGELVRVVTCLLIAFAGLSVWAMLALVLVTGLFSPVFGAARIALLPDLLPGDAFVLGRSVLTVTAAGAQIGGLAVGGGILAATGPSGALAATAALSALAAVVLRFGLPDFPARGAEAGPPGERTEDGGLPAGEAEGGEVRTEQARGRGAVWETLRVNRVLLADARIRGLLLAQWLPVTFVAGGEAMLVPYLGSTAGYALAAASVGLAAGSFVVGRLVSPSGRERLAFPMAVASGLPLLVFAFQPGLGGAALLVLLATVASTSYELGLQRWFVEAVPEPVRGQAFGLASAGMMSGQALGGVLVGVAAELTSPHMAIVLAGAATVCCSLALHRSLRPEPS</sequence>
<evidence type="ECO:0000256" key="4">
    <source>
        <dbReference type="ARBA" id="ARBA00022989"/>
    </source>
</evidence>
<evidence type="ECO:0000313" key="9">
    <source>
        <dbReference type="EMBL" id="MFC7606486.1"/>
    </source>
</evidence>
<feature type="transmembrane region" description="Helical" evidence="7">
    <location>
        <begin position="398"/>
        <end position="415"/>
    </location>
</feature>
<dbReference type="PROSITE" id="PS50850">
    <property type="entry name" value="MFS"/>
    <property type="match status" value="1"/>
</dbReference>
<keyword evidence="10" id="KW-1185">Reference proteome</keyword>
<reference evidence="10" key="1">
    <citation type="journal article" date="2019" name="Int. J. Syst. Evol. Microbiol.">
        <title>The Global Catalogue of Microorganisms (GCM) 10K type strain sequencing project: providing services to taxonomists for standard genome sequencing and annotation.</title>
        <authorList>
            <consortium name="The Broad Institute Genomics Platform"/>
            <consortium name="The Broad Institute Genome Sequencing Center for Infectious Disease"/>
            <person name="Wu L."/>
            <person name="Ma J."/>
        </authorList>
    </citation>
    <scope>NUCLEOTIDE SEQUENCE [LARGE SCALE GENOMIC DNA]</scope>
    <source>
        <strain evidence="10">JCM 10083</strain>
    </source>
</reference>
<feature type="region of interest" description="Disordered" evidence="6">
    <location>
        <begin position="199"/>
        <end position="228"/>
    </location>
</feature>
<dbReference type="EMBL" id="JBHTEE010000001">
    <property type="protein sequence ID" value="MFC7606486.1"/>
    <property type="molecule type" value="Genomic_DNA"/>
</dbReference>
<dbReference type="InterPro" id="IPR011701">
    <property type="entry name" value="MFS"/>
</dbReference>